<dbReference type="AlphaFoldDB" id="A0ABD1Y7R8"/>
<keyword evidence="9" id="KW-1185">Reference proteome</keyword>
<sequence>MAGGRNRRYMWSPLLILLLVTIEIPPCLSLQLTTGNTTQWQLKFASKAKYLGTTGSEVQAENSSASSPSNVDSGPVTSGGGGELGIRKRRKLLFTGFGYQAPGADRPIPNGIKVDLMHRNHIHSPLRAPDWNQTETSDRILQDVKRSSLRSEILFGSRRTTTTANEPVGGERTASALDNFQSPLSATLAEYVMTISLGTPARKMIAVVDTGSDLVWVQCAPCAQCFRQPDPLFNPADSTSYRSLSCADPMCSSLGYNMQSCSSSSCQYSYAYGDSSISTGDFATETITLQLTNGGISNVANFAFGCGHRDQGTFSSTDGLVGLGQGRVSFSSQLGFLYGDKFSYCLVSRGRSLTQTSPLLFGDAAVPMVPTGLQYTPMLPNQPGIGTFYYVGLDGISVGGALLSIPPGVFQKDATGNGGTVFDSGTTFTQLVSPAYDAVVRAFQLALPYRQVMGLPSFGLDLCFDIAGVQNVAIPQLTFHFTNADFNLPAENFFVLVSNAGTMCLAISRSKSPINIFGNTQQQNFQILYDRSAARIGFAPLACDSLS</sequence>
<dbReference type="InterPro" id="IPR032861">
    <property type="entry name" value="TAXi_N"/>
</dbReference>
<evidence type="ECO:0000256" key="3">
    <source>
        <dbReference type="ARBA" id="ARBA00022801"/>
    </source>
</evidence>
<evidence type="ECO:0000256" key="6">
    <source>
        <dbReference type="SAM" id="SignalP"/>
    </source>
</evidence>
<comment type="similarity">
    <text evidence="1">Belongs to the peptidase A1 family.</text>
</comment>
<dbReference type="Gene3D" id="2.40.70.10">
    <property type="entry name" value="Acid Proteases"/>
    <property type="match status" value="2"/>
</dbReference>
<dbReference type="FunFam" id="2.40.70.10:FF:000033">
    <property type="entry name" value="Aspartyl protease family protein"/>
    <property type="match status" value="1"/>
</dbReference>
<evidence type="ECO:0000256" key="5">
    <source>
        <dbReference type="SAM" id="MobiDB-lite"/>
    </source>
</evidence>
<name>A0ABD1Y7R8_9MARC</name>
<dbReference type="PANTHER" id="PTHR47967">
    <property type="entry name" value="OS07G0603500 PROTEIN-RELATED"/>
    <property type="match status" value="1"/>
</dbReference>
<keyword evidence="3" id="KW-0378">Hydrolase</keyword>
<dbReference type="EMBL" id="JBHFFA010000006">
    <property type="protein sequence ID" value="KAL2622681.1"/>
    <property type="molecule type" value="Genomic_DNA"/>
</dbReference>
<dbReference type="GO" id="GO:0006508">
    <property type="term" value="P:proteolysis"/>
    <property type="evidence" value="ECO:0007669"/>
    <property type="project" value="UniProtKB-KW"/>
</dbReference>
<accession>A0ABD1Y7R8</accession>
<feature type="compositionally biased region" description="Low complexity" evidence="5">
    <location>
        <begin position="63"/>
        <end position="73"/>
    </location>
</feature>
<dbReference type="PANTHER" id="PTHR47967:SF128">
    <property type="entry name" value="ASPARTIC PROTEINASE CDR1-LIKE"/>
    <property type="match status" value="1"/>
</dbReference>
<reference evidence="8 9" key="1">
    <citation type="submission" date="2024-09" db="EMBL/GenBank/DDBJ databases">
        <title>Chromosome-scale assembly of Riccia fluitans.</title>
        <authorList>
            <person name="Paukszto L."/>
            <person name="Sawicki J."/>
            <person name="Karawczyk K."/>
            <person name="Piernik-Szablinska J."/>
            <person name="Szczecinska M."/>
            <person name="Mazdziarz M."/>
        </authorList>
    </citation>
    <scope>NUCLEOTIDE SEQUENCE [LARGE SCALE GENOMIC DNA]</scope>
    <source>
        <strain evidence="8">Rf_01</strain>
        <tissue evidence="8">Aerial parts of the thallus</tissue>
    </source>
</reference>
<evidence type="ECO:0000256" key="4">
    <source>
        <dbReference type="ARBA" id="ARBA00023180"/>
    </source>
</evidence>
<feature type="region of interest" description="Disordered" evidence="5">
    <location>
        <begin position="59"/>
        <end position="84"/>
    </location>
</feature>
<evidence type="ECO:0000256" key="2">
    <source>
        <dbReference type="ARBA" id="ARBA00022670"/>
    </source>
</evidence>
<keyword evidence="2" id="KW-0645">Protease</keyword>
<dbReference type="Proteomes" id="UP001605036">
    <property type="component" value="Unassembled WGS sequence"/>
</dbReference>
<evidence type="ECO:0000313" key="9">
    <source>
        <dbReference type="Proteomes" id="UP001605036"/>
    </source>
</evidence>
<dbReference type="InterPro" id="IPR021109">
    <property type="entry name" value="Peptidase_aspartic_dom_sf"/>
</dbReference>
<dbReference type="GO" id="GO:0008233">
    <property type="term" value="F:peptidase activity"/>
    <property type="evidence" value="ECO:0007669"/>
    <property type="project" value="UniProtKB-KW"/>
</dbReference>
<feature type="signal peptide" evidence="6">
    <location>
        <begin position="1"/>
        <end position="29"/>
    </location>
</feature>
<evidence type="ECO:0000259" key="7">
    <source>
        <dbReference type="PROSITE" id="PS51767"/>
    </source>
</evidence>
<dbReference type="InterPro" id="IPR032799">
    <property type="entry name" value="TAXi_C"/>
</dbReference>
<evidence type="ECO:0000313" key="8">
    <source>
        <dbReference type="EMBL" id="KAL2622681.1"/>
    </source>
</evidence>
<dbReference type="FunFam" id="2.40.70.10:FF:000031">
    <property type="entry name" value="Aspartyl protease AED1"/>
    <property type="match status" value="1"/>
</dbReference>
<dbReference type="SUPFAM" id="SSF50630">
    <property type="entry name" value="Acid proteases"/>
    <property type="match status" value="1"/>
</dbReference>
<proteinExistence type="inferred from homology"/>
<dbReference type="InterPro" id="IPR051708">
    <property type="entry name" value="Plant_Aspart_Prot_A1"/>
</dbReference>
<keyword evidence="6" id="KW-0732">Signal</keyword>
<dbReference type="PROSITE" id="PS51767">
    <property type="entry name" value="PEPTIDASE_A1"/>
    <property type="match status" value="1"/>
</dbReference>
<feature type="chain" id="PRO_5044761389" description="Peptidase A1 domain-containing protein" evidence="6">
    <location>
        <begin position="30"/>
        <end position="547"/>
    </location>
</feature>
<gene>
    <name evidence="8" type="ORF">R1flu_002886</name>
</gene>
<organism evidence="8 9">
    <name type="scientific">Riccia fluitans</name>
    <dbReference type="NCBI Taxonomy" id="41844"/>
    <lineage>
        <taxon>Eukaryota</taxon>
        <taxon>Viridiplantae</taxon>
        <taxon>Streptophyta</taxon>
        <taxon>Embryophyta</taxon>
        <taxon>Marchantiophyta</taxon>
        <taxon>Marchantiopsida</taxon>
        <taxon>Marchantiidae</taxon>
        <taxon>Marchantiales</taxon>
        <taxon>Ricciaceae</taxon>
        <taxon>Riccia</taxon>
    </lineage>
</organism>
<feature type="domain" description="Peptidase A1" evidence="7">
    <location>
        <begin position="191"/>
        <end position="539"/>
    </location>
</feature>
<dbReference type="InterPro" id="IPR033121">
    <property type="entry name" value="PEPTIDASE_A1"/>
</dbReference>
<dbReference type="Pfam" id="PF14543">
    <property type="entry name" value="TAXi_N"/>
    <property type="match status" value="1"/>
</dbReference>
<evidence type="ECO:0000256" key="1">
    <source>
        <dbReference type="ARBA" id="ARBA00007447"/>
    </source>
</evidence>
<protein>
    <recommendedName>
        <fullName evidence="7">Peptidase A1 domain-containing protein</fullName>
    </recommendedName>
</protein>
<keyword evidence="4" id="KW-0325">Glycoprotein</keyword>
<comment type="caution">
    <text evidence="8">The sequence shown here is derived from an EMBL/GenBank/DDBJ whole genome shotgun (WGS) entry which is preliminary data.</text>
</comment>
<dbReference type="Pfam" id="PF14541">
    <property type="entry name" value="TAXi_C"/>
    <property type="match status" value="1"/>
</dbReference>